<keyword evidence="9 10" id="KW-0413">Isomerase</keyword>
<organism evidence="12 13">
    <name type="scientific">Halomonas llamarensis</name>
    <dbReference type="NCBI Taxonomy" id="2945104"/>
    <lineage>
        <taxon>Bacteria</taxon>
        <taxon>Pseudomonadati</taxon>
        <taxon>Pseudomonadota</taxon>
        <taxon>Gammaproteobacteria</taxon>
        <taxon>Oceanospirillales</taxon>
        <taxon>Halomonadaceae</taxon>
        <taxon>Halomonas</taxon>
    </lineage>
</organism>
<evidence type="ECO:0000256" key="9">
    <source>
        <dbReference type="ARBA" id="ARBA00023235"/>
    </source>
</evidence>
<dbReference type="PANTHER" id="PTHR10885:SF0">
    <property type="entry name" value="ISOPENTENYL-DIPHOSPHATE DELTA-ISOMERASE"/>
    <property type="match status" value="1"/>
</dbReference>
<dbReference type="CDD" id="cd02885">
    <property type="entry name" value="NUDIX_IPP_Isomerase"/>
    <property type="match status" value="1"/>
</dbReference>
<keyword evidence="4 10" id="KW-0963">Cytoplasm</keyword>
<dbReference type="Gene3D" id="3.90.79.10">
    <property type="entry name" value="Nucleoside Triphosphate Pyrophosphohydrolase"/>
    <property type="match status" value="1"/>
</dbReference>
<evidence type="ECO:0000256" key="2">
    <source>
        <dbReference type="ARBA" id="ARBA00007579"/>
    </source>
</evidence>
<dbReference type="InterPro" id="IPR015797">
    <property type="entry name" value="NUDIX_hydrolase-like_dom_sf"/>
</dbReference>
<feature type="binding site" evidence="10">
    <location>
        <position position="90"/>
    </location>
    <ligand>
        <name>Mn(2+)</name>
        <dbReference type="ChEBI" id="CHEBI:29035"/>
    </ligand>
</feature>
<feature type="binding site" evidence="10">
    <location>
        <position position="135"/>
    </location>
    <ligand>
        <name>Mn(2+)</name>
        <dbReference type="ChEBI" id="CHEBI:29035"/>
    </ligand>
</feature>
<sequence>MSDREDQKSYADSPRFAKTVSFDDEPLVLVDEHNQIRGYASKWDCHQGEGQLHRAFSVFVFNKHNELLLQQRSSQKPLWPLYWSNSCCSHPRRGEEEASATRRRLWEELSLELVPTFLYRFRYHARYGEVGAEHELCSVYIARSDAPATFNDNEVADWRYVAPEALDNELDVNAQHYTPWLKLEWPQLRRQFWHQVEAI</sequence>
<gene>
    <name evidence="10 12" type="primary">idi</name>
    <name evidence="12" type="ORF">M8006_15160</name>
</gene>
<feature type="binding site" evidence="10">
    <location>
        <position position="46"/>
    </location>
    <ligand>
        <name>Mn(2+)</name>
        <dbReference type="ChEBI" id="CHEBI:29035"/>
    </ligand>
</feature>
<dbReference type="InterPro" id="IPR056375">
    <property type="entry name" value="Idi_bact"/>
</dbReference>
<dbReference type="InterPro" id="IPR000086">
    <property type="entry name" value="NUDIX_hydrolase_dom"/>
</dbReference>
<comment type="caution">
    <text evidence="12">The sequence shown here is derived from an EMBL/GenBank/DDBJ whole genome shotgun (WGS) entry which is preliminary data.</text>
</comment>
<keyword evidence="8 10" id="KW-0414">Isoprene biosynthesis</keyword>
<dbReference type="Proteomes" id="UP001165308">
    <property type="component" value="Unassembled WGS sequence"/>
</dbReference>
<dbReference type="PANTHER" id="PTHR10885">
    <property type="entry name" value="ISOPENTENYL-DIPHOSPHATE DELTA-ISOMERASE"/>
    <property type="match status" value="1"/>
</dbReference>
<feature type="domain" description="Nudix hydrolase" evidence="11">
    <location>
        <begin position="51"/>
        <end position="183"/>
    </location>
</feature>
<keyword evidence="6 10" id="KW-0460">Magnesium</keyword>
<comment type="similarity">
    <text evidence="2 10">Belongs to the IPP isomerase type 1 family.</text>
</comment>
<comment type="cofactor">
    <cofactor evidence="10">
        <name>Mg(2+)</name>
        <dbReference type="ChEBI" id="CHEBI:18420"/>
    </cofactor>
    <text evidence="10">Binds 1 Mg(2+) ion per subunit. The magnesium ion binds only when substrate is bound.</text>
</comment>
<protein>
    <recommendedName>
        <fullName evidence="3 10">Isopentenyl-diphosphate Delta-isomerase</fullName>
        <shortName evidence="10">IPP isomerase</shortName>
        <ecNumber evidence="3 10">5.3.3.2</ecNumber>
    </recommendedName>
    <alternativeName>
        <fullName evidence="10">IPP:DMAPP isomerase</fullName>
    </alternativeName>
    <alternativeName>
        <fullName evidence="10">Isopentenyl pyrophosphate isomerase</fullName>
    </alternativeName>
</protein>
<dbReference type="EMBL" id="JAMJPJ010000034">
    <property type="protein sequence ID" value="MCL7931300.1"/>
    <property type="molecule type" value="Genomic_DNA"/>
</dbReference>
<comment type="catalytic activity">
    <reaction evidence="10">
        <text>isopentenyl diphosphate = dimethylallyl diphosphate</text>
        <dbReference type="Rhea" id="RHEA:23284"/>
        <dbReference type="ChEBI" id="CHEBI:57623"/>
        <dbReference type="ChEBI" id="CHEBI:128769"/>
        <dbReference type="EC" id="5.3.3.2"/>
    </reaction>
</comment>
<dbReference type="NCBIfam" id="TIGR02150">
    <property type="entry name" value="IPP_isom_1"/>
    <property type="match status" value="1"/>
</dbReference>
<evidence type="ECO:0000259" key="11">
    <source>
        <dbReference type="PROSITE" id="PS51462"/>
    </source>
</evidence>
<reference evidence="12" key="1">
    <citation type="submission" date="2022-05" db="EMBL/GenBank/DDBJ databases">
        <title>Halomonas geminus sp. nov. and Halomonas llamarensis sp. nov. isolated from high-altitude salars of the Atacama Desert.</title>
        <authorList>
            <person name="Hintersatz C."/>
            <person name="Rojas L.A."/>
            <person name="Wei T.-S."/>
            <person name="Kutschke S."/>
            <person name="Lehmann F."/>
            <person name="Jain R."/>
            <person name="Pollmann K."/>
        </authorList>
    </citation>
    <scope>NUCLEOTIDE SEQUENCE</scope>
    <source>
        <strain evidence="12">ATCHA</strain>
    </source>
</reference>
<feature type="binding site" evidence="10">
    <location>
        <position position="133"/>
    </location>
    <ligand>
        <name>Mn(2+)</name>
        <dbReference type="ChEBI" id="CHEBI:29035"/>
    </ligand>
</feature>
<dbReference type="GO" id="GO:0004452">
    <property type="term" value="F:isopentenyl-diphosphate delta-isomerase activity"/>
    <property type="evidence" value="ECO:0007669"/>
    <property type="project" value="UniProtKB-EC"/>
</dbReference>
<dbReference type="InterPro" id="IPR011876">
    <property type="entry name" value="IsopentenylPP_isomerase_typ1"/>
</dbReference>
<evidence type="ECO:0000256" key="6">
    <source>
        <dbReference type="ARBA" id="ARBA00022842"/>
    </source>
</evidence>
<dbReference type="Pfam" id="PF00293">
    <property type="entry name" value="NUDIX"/>
    <property type="match status" value="1"/>
</dbReference>
<feature type="binding site" evidence="10">
    <location>
        <position position="53"/>
    </location>
    <ligand>
        <name>Mn(2+)</name>
        <dbReference type="ChEBI" id="CHEBI:29035"/>
    </ligand>
</feature>
<evidence type="ECO:0000256" key="4">
    <source>
        <dbReference type="ARBA" id="ARBA00022490"/>
    </source>
</evidence>
<evidence type="ECO:0000256" key="1">
    <source>
        <dbReference type="ARBA" id="ARBA00004826"/>
    </source>
</evidence>
<evidence type="ECO:0000256" key="3">
    <source>
        <dbReference type="ARBA" id="ARBA00012057"/>
    </source>
</evidence>
<dbReference type="HAMAP" id="MF_00202">
    <property type="entry name" value="Idi"/>
    <property type="match status" value="1"/>
</dbReference>
<evidence type="ECO:0000256" key="8">
    <source>
        <dbReference type="ARBA" id="ARBA00023229"/>
    </source>
</evidence>
<dbReference type="RefSeq" id="WP_250083633.1">
    <property type="nucleotide sequence ID" value="NZ_JAMJPJ010000034.1"/>
</dbReference>
<feature type="active site" evidence="10">
    <location>
        <position position="88"/>
    </location>
</feature>
<evidence type="ECO:0000313" key="12">
    <source>
        <dbReference type="EMBL" id="MCL7931300.1"/>
    </source>
</evidence>
<proteinExistence type="inferred from homology"/>
<comment type="cofactor">
    <cofactor evidence="10">
        <name>Mn(2+)</name>
        <dbReference type="ChEBI" id="CHEBI:29035"/>
    </cofactor>
    <text evidence="10">Binds 1 Mn(2+) ion per subunit.</text>
</comment>
<keyword evidence="13" id="KW-1185">Reference proteome</keyword>
<dbReference type="EC" id="5.3.3.2" evidence="3 10"/>
<comment type="function">
    <text evidence="10">Catalyzes the 1,3-allylic rearrangement of the homoallylic substrate isopentenyl (IPP) to its highly electrophilic allylic isomer, dimethylallyl diphosphate (DMAPP).</text>
</comment>
<evidence type="ECO:0000256" key="7">
    <source>
        <dbReference type="ARBA" id="ARBA00023211"/>
    </source>
</evidence>
<evidence type="ECO:0000256" key="10">
    <source>
        <dbReference type="HAMAP-Rule" id="MF_00202"/>
    </source>
</evidence>
<dbReference type="SUPFAM" id="SSF55811">
    <property type="entry name" value="Nudix"/>
    <property type="match status" value="1"/>
</dbReference>
<comment type="subcellular location">
    <subcellularLocation>
        <location evidence="10">Cytoplasm</location>
    </subcellularLocation>
</comment>
<name>A0ABT0STY3_9GAMM</name>
<dbReference type="NCBIfam" id="NF002995">
    <property type="entry name" value="PRK03759.1"/>
    <property type="match status" value="1"/>
</dbReference>
<keyword evidence="5 10" id="KW-0479">Metal-binding</keyword>
<feature type="active site" evidence="10">
    <location>
        <position position="135"/>
    </location>
</feature>
<keyword evidence="7 10" id="KW-0464">Manganese</keyword>
<accession>A0ABT0STY3</accession>
<evidence type="ECO:0000256" key="5">
    <source>
        <dbReference type="ARBA" id="ARBA00022723"/>
    </source>
</evidence>
<dbReference type="PIRSF" id="PIRSF018427">
    <property type="entry name" value="Isopntndiph_ism"/>
    <property type="match status" value="1"/>
</dbReference>
<comment type="pathway">
    <text evidence="1 10">Isoprenoid biosynthesis; dimethylallyl diphosphate biosynthesis; dimethylallyl diphosphate from isopentenyl diphosphate: step 1/1.</text>
</comment>
<dbReference type="PROSITE" id="PS51462">
    <property type="entry name" value="NUDIX"/>
    <property type="match status" value="1"/>
</dbReference>
<feature type="binding site" evidence="10">
    <location>
        <position position="108"/>
    </location>
    <ligand>
        <name>Mg(2+)</name>
        <dbReference type="ChEBI" id="CHEBI:18420"/>
    </ligand>
</feature>
<evidence type="ECO:0000313" key="13">
    <source>
        <dbReference type="Proteomes" id="UP001165308"/>
    </source>
</evidence>